<dbReference type="InterPro" id="IPR017871">
    <property type="entry name" value="ABC_transporter-like_CS"/>
</dbReference>
<protein>
    <submittedName>
        <fullName evidence="5">ABC-type transporter ATP-binding protein EcsA</fullName>
    </submittedName>
</protein>
<dbReference type="KEGG" id="piv:NCTC13079_00507"/>
<dbReference type="SMART" id="SM00382">
    <property type="entry name" value="AAA"/>
    <property type="match status" value="1"/>
</dbReference>
<feature type="domain" description="ABC transporter" evidence="4">
    <location>
        <begin position="2"/>
        <end position="233"/>
    </location>
</feature>
<keyword evidence="6" id="KW-1185">Reference proteome</keyword>
<dbReference type="InterPro" id="IPR003439">
    <property type="entry name" value="ABC_transporter-like_ATP-bd"/>
</dbReference>
<dbReference type="AlphaFoldDB" id="A0A3S4YNY3"/>
<dbReference type="EMBL" id="LR134523">
    <property type="protein sequence ID" value="VEJ35099.1"/>
    <property type="molecule type" value="Genomic_DNA"/>
</dbReference>
<evidence type="ECO:0000259" key="4">
    <source>
        <dbReference type="PROSITE" id="PS50893"/>
    </source>
</evidence>
<evidence type="ECO:0000256" key="3">
    <source>
        <dbReference type="ARBA" id="ARBA00022840"/>
    </source>
</evidence>
<dbReference type="GO" id="GO:0016887">
    <property type="term" value="F:ATP hydrolysis activity"/>
    <property type="evidence" value="ECO:0007669"/>
    <property type="project" value="InterPro"/>
</dbReference>
<dbReference type="InterPro" id="IPR051782">
    <property type="entry name" value="ABC_Transporter_VariousFunc"/>
</dbReference>
<dbReference type="PROSITE" id="PS00211">
    <property type="entry name" value="ABC_TRANSPORTER_1"/>
    <property type="match status" value="1"/>
</dbReference>
<evidence type="ECO:0000313" key="6">
    <source>
        <dbReference type="Proteomes" id="UP000269544"/>
    </source>
</evidence>
<dbReference type="PROSITE" id="PS50893">
    <property type="entry name" value="ABC_TRANSPORTER_2"/>
    <property type="match status" value="1"/>
</dbReference>
<evidence type="ECO:0000313" key="5">
    <source>
        <dbReference type="EMBL" id="VEJ35099.1"/>
    </source>
</evidence>
<dbReference type="PANTHER" id="PTHR42939">
    <property type="entry name" value="ABC TRANSPORTER ATP-BINDING PROTEIN ALBC-RELATED"/>
    <property type="match status" value="1"/>
</dbReference>
<dbReference type="CDD" id="cd03230">
    <property type="entry name" value="ABC_DR_subfamily_A"/>
    <property type="match status" value="1"/>
</dbReference>
<dbReference type="InterPro" id="IPR003593">
    <property type="entry name" value="AAA+_ATPase"/>
</dbReference>
<evidence type="ECO:0000256" key="1">
    <source>
        <dbReference type="ARBA" id="ARBA00022448"/>
    </source>
</evidence>
<reference evidence="5 6" key="1">
    <citation type="submission" date="2018-12" db="EMBL/GenBank/DDBJ databases">
        <authorList>
            <consortium name="Pathogen Informatics"/>
        </authorList>
    </citation>
    <scope>NUCLEOTIDE SEQUENCE [LARGE SCALE GENOMIC DNA]</scope>
    <source>
        <strain evidence="5 6">NCTC13079</strain>
    </source>
</reference>
<keyword evidence="1" id="KW-0813">Transport</keyword>
<dbReference type="Pfam" id="PF00005">
    <property type="entry name" value="ABC_tran"/>
    <property type="match status" value="1"/>
</dbReference>
<keyword evidence="3 5" id="KW-0067">ATP-binding</keyword>
<organism evidence="5 6">
    <name type="scientific">Aedoeadaptatus ivorii</name>
    <dbReference type="NCBI Taxonomy" id="54006"/>
    <lineage>
        <taxon>Bacteria</taxon>
        <taxon>Bacillati</taxon>
        <taxon>Bacillota</taxon>
        <taxon>Tissierellia</taxon>
        <taxon>Tissierellales</taxon>
        <taxon>Peptoniphilaceae</taxon>
        <taxon>Aedoeadaptatus</taxon>
    </lineage>
</organism>
<dbReference type="Gene3D" id="3.40.50.300">
    <property type="entry name" value="P-loop containing nucleotide triphosphate hydrolases"/>
    <property type="match status" value="1"/>
</dbReference>
<dbReference type="OrthoDB" id="9775135at2"/>
<proteinExistence type="predicted"/>
<dbReference type="RefSeq" id="WP_126464939.1">
    <property type="nucleotide sequence ID" value="NZ_LR134523.1"/>
</dbReference>
<dbReference type="SUPFAM" id="SSF52540">
    <property type="entry name" value="P-loop containing nucleoside triphosphate hydrolases"/>
    <property type="match status" value="1"/>
</dbReference>
<sequence length="240" mass="26643">MLNIQNLSKFYGNKQVLYDINFSLEPGDICAFIGANGAGKTTTIKSALGLIPFDAGTIAIGGHDIETDPVAAKALISYVPDNPELYSFMRGIDYLNFIADIFQLDFETRKERIERYAAEFSIHDRLGEAISNYSHGMQQKLALIGALIHDPRLIVLDEPFVGLDPLATRSVRENFKKMAQEKDTTILFSTHVLEVAEKLCNKVAIIKDGHLIYFGPTEEILAKGSLEDLFVERMQADGIA</sequence>
<evidence type="ECO:0000256" key="2">
    <source>
        <dbReference type="ARBA" id="ARBA00022741"/>
    </source>
</evidence>
<dbReference type="InterPro" id="IPR027417">
    <property type="entry name" value="P-loop_NTPase"/>
</dbReference>
<dbReference type="PANTHER" id="PTHR42939:SF1">
    <property type="entry name" value="ABC TRANSPORTER ATP-BINDING PROTEIN ALBC-RELATED"/>
    <property type="match status" value="1"/>
</dbReference>
<name>A0A3S4YNY3_9FIRM</name>
<keyword evidence="2" id="KW-0547">Nucleotide-binding</keyword>
<accession>A0A3S4YNY3</accession>
<dbReference type="Proteomes" id="UP000269544">
    <property type="component" value="Chromosome"/>
</dbReference>
<dbReference type="GO" id="GO:0005524">
    <property type="term" value="F:ATP binding"/>
    <property type="evidence" value="ECO:0007669"/>
    <property type="project" value="UniProtKB-KW"/>
</dbReference>
<gene>
    <name evidence="5" type="primary">ecsA_1</name>
    <name evidence="5" type="ORF">NCTC13079_00507</name>
</gene>